<dbReference type="EMBL" id="CP139487">
    <property type="protein sequence ID" value="WPU64050.1"/>
    <property type="molecule type" value="Genomic_DNA"/>
</dbReference>
<accession>A0AAX4HLI0</accession>
<dbReference type="KEGG" id="psti:SOO65_15240"/>
<proteinExistence type="predicted"/>
<sequence length="516" mass="60197">MVKYIFTSILVLTTGLMAQAKVDRVHSESYLGEKRLDSYSDRYQPLIYQDIYQGKMSFEDEIFFQNFFSPYLFQKESEYSSFLRSELNGGLVCSNELLSDHFDEIRYSYRLITLSYLLEGAWHMKLVSDHLKLKNTCGFNLSAWAKSCRPKSPDMKSFVGRLEKFSPKYEETLPVTYKKEDWIKEFKKNDFKLYSHYRMNVECKGKCSDEEIASRFQKTCEADQRLMTLLCSEEDEIYGLSTNRDAYFLIGQSNIINTYNKQGEAMGCLRRFSELMAHKEVRYEVLNQLFPSLQTFLRQKYQERFLQGRVFFYGAGKEFEEKGLTDVYVKDQPFKVEKLPTVAAEVDAPKVVKAPEVKTEVKVEVKPEPVQPKPVVKEIRKPVKSAFLLAAEIRSGQNLEQVEVDMLKLKYDYVFSLNMINTLSERLKTFMTRDALSEMMAYDKLGSKEGPVPLMFIKYMIDMQEHHGLWNIISVLGDKFYVSNEIDSEFSPAPEMVQLVNNQATGNQWQLYIIRP</sequence>
<evidence type="ECO:0000313" key="2">
    <source>
        <dbReference type="Proteomes" id="UP001324634"/>
    </source>
</evidence>
<protein>
    <submittedName>
        <fullName evidence="1">Uncharacterized protein</fullName>
    </submittedName>
</protein>
<evidence type="ECO:0000313" key="1">
    <source>
        <dbReference type="EMBL" id="WPU64050.1"/>
    </source>
</evidence>
<dbReference type="AlphaFoldDB" id="A0AAX4HLI0"/>
<keyword evidence="2" id="KW-1185">Reference proteome</keyword>
<dbReference type="Proteomes" id="UP001324634">
    <property type="component" value="Chromosome"/>
</dbReference>
<reference evidence="1 2" key="1">
    <citation type="submission" date="2023-11" db="EMBL/GenBank/DDBJ databases">
        <title>Peredibacter starrii A3.12.</title>
        <authorList>
            <person name="Mitchell R.J."/>
        </authorList>
    </citation>
    <scope>NUCLEOTIDE SEQUENCE [LARGE SCALE GENOMIC DNA]</scope>
    <source>
        <strain evidence="1 2">A3.12</strain>
    </source>
</reference>
<name>A0AAX4HLI0_9BACT</name>
<dbReference type="RefSeq" id="WP_321392035.1">
    <property type="nucleotide sequence ID" value="NZ_CP139487.1"/>
</dbReference>
<organism evidence="1 2">
    <name type="scientific">Peredibacter starrii</name>
    <dbReference type="NCBI Taxonomy" id="28202"/>
    <lineage>
        <taxon>Bacteria</taxon>
        <taxon>Pseudomonadati</taxon>
        <taxon>Bdellovibrionota</taxon>
        <taxon>Bacteriovoracia</taxon>
        <taxon>Bacteriovoracales</taxon>
        <taxon>Bacteriovoracaceae</taxon>
        <taxon>Peredibacter</taxon>
    </lineage>
</organism>
<gene>
    <name evidence="1" type="ORF">SOO65_15240</name>
</gene>